<gene>
    <name evidence="8" type="ORF">QO015_001781</name>
</gene>
<evidence type="ECO:0000313" key="9">
    <source>
        <dbReference type="Proteomes" id="UP001223743"/>
    </source>
</evidence>
<evidence type="ECO:0000256" key="3">
    <source>
        <dbReference type="ARBA" id="ARBA00023002"/>
    </source>
</evidence>
<keyword evidence="3 5" id="KW-0560">Oxidoreductase</keyword>
<dbReference type="Pfam" id="PF00389">
    <property type="entry name" value="2-Hacid_dh"/>
    <property type="match status" value="1"/>
</dbReference>
<name>A0ABU0M5G8_9HYPH</name>
<keyword evidence="9" id="KW-1185">Reference proteome</keyword>
<dbReference type="InterPro" id="IPR029752">
    <property type="entry name" value="D-isomer_DH_CS1"/>
</dbReference>
<dbReference type="SUPFAM" id="SSF52283">
    <property type="entry name" value="Formate/glycerate dehydrogenase catalytic domain-like"/>
    <property type="match status" value="1"/>
</dbReference>
<keyword evidence="2" id="KW-0028">Amino-acid biosynthesis</keyword>
<dbReference type="PANTHER" id="PTHR42789:SF1">
    <property type="entry name" value="D-ISOMER SPECIFIC 2-HYDROXYACID DEHYDROGENASE FAMILY PROTEIN (AFU_ORTHOLOGUE AFUA_6G10090)"/>
    <property type="match status" value="1"/>
</dbReference>
<feature type="domain" description="D-isomer specific 2-hydroxyacid dehydrogenase NAD-binding" evidence="7">
    <location>
        <begin position="112"/>
        <end position="284"/>
    </location>
</feature>
<evidence type="ECO:0000256" key="5">
    <source>
        <dbReference type="RuleBase" id="RU003719"/>
    </source>
</evidence>
<evidence type="ECO:0000256" key="4">
    <source>
        <dbReference type="ARBA" id="ARBA00023027"/>
    </source>
</evidence>
<organism evidence="8 9">
    <name type="scientific">Kaistia geumhonensis</name>
    <dbReference type="NCBI Taxonomy" id="410839"/>
    <lineage>
        <taxon>Bacteria</taxon>
        <taxon>Pseudomonadati</taxon>
        <taxon>Pseudomonadota</taxon>
        <taxon>Alphaproteobacteria</taxon>
        <taxon>Hyphomicrobiales</taxon>
        <taxon>Kaistiaceae</taxon>
        <taxon>Kaistia</taxon>
    </lineage>
</organism>
<dbReference type="RefSeq" id="WP_266279953.1">
    <property type="nucleotide sequence ID" value="NZ_JAPKNF010000001.1"/>
</dbReference>
<sequence length="315" mass="33290">MDRILVTPRSLSRGGHPALRMLEQAGYSLVMPAPGSLPDEETLMAALPGCVGWLAGVEPVSERVLDAADRLRVISRNGTGVDNLPLRALETRGIELRRAEATNARGVAELALALTLSGLRQIVWTHEGMRNGGWPRLMGREMCDATVGIVGLGAVGATLAQLCLDLGARVRGYDPFANADRVTHRNFTRVDLDEAIAGVDAVSLHAPMPEDGRPLLTAGRIAAMAPGTVLVNTARAGLVDETALLAALESGRVACYATDVFDKEPPDPSPLLAHPRVVLTSHIGGFTDASVERCTVRAVANLIDALGRNAQTDAH</sequence>
<dbReference type="CDD" id="cd12172">
    <property type="entry name" value="PGDH_like_2"/>
    <property type="match status" value="1"/>
</dbReference>
<dbReference type="Pfam" id="PF02826">
    <property type="entry name" value="2-Hacid_dh_C"/>
    <property type="match status" value="1"/>
</dbReference>
<dbReference type="PANTHER" id="PTHR42789">
    <property type="entry name" value="D-ISOMER SPECIFIC 2-HYDROXYACID DEHYDROGENASE FAMILY PROTEIN (AFU_ORTHOLOGUE AFUA_6G10090)"/>
    <property type="match status" value="1"/>
</dbReference>
<comment type="similarity">
    <text evidence="1 5">Belongs to the D-isomer specific 2-hydroxyacid dehydrogenase family.</text>
</comment>
<dbReference type="Proteomes" id="UP001223743">
    <property type="component" value="Unassembled WGS sequence"/>
</dbReference>
<keyword evidence="4" id="KW-0520">NAD</keyword>
<dbReference type="EMBL" id="JAUSWJ010000001">
    <property type="protein sequence ID" value="MDQ0516168.1"/>
    <property type="molecule type" value="Genomic_DNA"/>
</dbReference>
<dbReference type="InterPro" id="IPR050857">
    <property type="entry name" value="D-2-hydroxyacid_DH"/>
</dbReference>
<accession>A0ABU0M5G8</accession>
<dbReference type="InterPro" id="IPR006140">
    <property type="entry name" value="D-isomer_DH_NAD-bd"/>
</dbReference>
<evidence type="ECO:0000256" key="2">
    <source>
        <dbReference type="ARBA" id="ARBA00022605"/>
    </source>
</evidence>
<evidence type="ECO:0000256" key="1">
    <source>
        <dbReference type="ARBA" id="ARBA00005854"/>
    </source>
</evidence>
<dbReference type="Gene3D" id="3.40.50.720">
    <property type="entry name" value="NAD(P)-binding Rossmann-like Domain"/>
    <property type="match status" value="2"/>
</dbReference>
<evidence type="ECO:0000313" key="8">
    <source>
        <dbReference type="EMBL" id="MDQ0516168.1"/>
    </source>
</evidence>
<evidence type="ECO:0000259" key="6">
    <source>
        <dbReference type="Pfam" id="PF00389"/>
    </source>
</evidence>
<protein>
    <submittedName>
        <fullName evidence="8">Phosphoglycerate dehydrogenase-like enzyme</fullName>
    </submittedName>
</protein>
<proteinExistence type="inferred from homology"/>
<feature type="domain" description="D-isomer specific 2-hydroxyacid dehydrogenase catalytic" evidence="6">
    <location>
        <begin position="23"/>
        <end position="308"/>
    </location>
</feature>
<evidence type="ECO:0000259" key="7">
    <source>
        <dbReference type="Pfam" id="PF02826"/>
    </source>
</evidence>
<dbReference type="PROSITE" id="PS00065">
    <property type="entry name" value="D_2_HYDROXYACID_DH_1"/>
    <property type="match status" value="1"/>
</dbReference>
<dbReference type="InterPro" id="IPR036291">
    <property type="entry name" value="NAD(P)-bd_dom_sf"/>
</dbReference>
<comment type="caution">
    <text evidence="8">The sequence shown here is derived from an EMBL/GenBank/DDBJ whole genome shotgun (WGS) entry which is preliminary data.</text>
</comment>
<reference evidence="8 9" key="1">
    <citation type="submission" date="2023-07" db="EMBL/GenBank/DDBJ databases">
        <title>Genomic Encyclopedia of Type Strains, Phase IV (KMG-IV): sequencing the most valuable type-strain genomes for metagenomic binning, comparative biology and taxonomic classification.</title>
        <authorList>
            <person name="Goeker M."/>
        </authorList>
    </citation>
    <scope>NUCLEOTIDE SEQUENCE [LARGE SCALE GENOMIC DNA]</scope>
    <source>
        <strain evidence="8 9">B1-1</strain>
    </source>
</reference>
<dbReference type="SUPFAM" id="SSF51735">
    <property type="entry name" value="NAD(P)-binding Rossmann-fold domains"/>
    <property type="match status" value="1"/>
</dbReference>
<dbReference type="InterPro" id="IPR006139">
    <property type="entry name" value="D-isomer_2_OHA_DH_cat_dom"/>
</dbReference>